<accession>A0A4V2YDQ2</accession>
<keyword evidence="2" id="KW-0808">Transferase</keyword>
<dbReference type="InterPro" id="IPR011009">
    <property type="entry name" value="Kinase-like_dom_sf"/>
</dbReference>
<dbReference type="SUPFAM" id="SSF56112">
    <property type="entry name" value="Protein kinase-like (PK-like)"/>
    <property type="match status" value="1"/>
</dbReference>
<gene>
    <name evidence="2" type="ORF">E1218_30075</name>
</gene>
<reference evidence="2 3" key="1">
    <citation type="submission" date="2019-02" db="EMBL/GenBank/DDBJ databases">
        <title>Draft genome sequences of novel Actinobacteria.</title>
        <authorList>
            <person name="Sahin N."/>
            <person name="Ay H."/>
            <person name="Saygin H."/>
        </authorList>
    </citation>
    <scope>NUCLEOTIDE SEQUENCE [LARGE SCALE GENOMIC DNA]</scope>
    <source>
        <strain evidence="2 3">16K104</strain>
    </source>
</reference>
<proteinExistence type="predicted"/>
<name>A0A4V2YDQ2_9ACTN</name>
<dbReference type="RefSeq" id="WP_132326359.1">
    <property type="nucleotide sequence ID" value="NZ_SMKR01000180.1"/>
</dbReference>
<dbReference type="EMBL" id="SMKR01000180">
    <property type="protein sequence ID" value="TDD16266.1"/>
    <property type="molecule type" value="Genomic_DNA"/>
</dbReference>
<dbReference type="OrthoDB" id="3837844at2"/>
<evidence type="ECO:0000259" key="1">
    <source>
        <dbReference type="Pfam" id="PF01636"/>
    </source>
</evidence>
<evidence type="ECO:0000313" key="2">
    <source>
        <dbReference type="EMBL" id="TDD16266.1"/>
    </source>
</evidence>
<dbReference type="Pfam" id="PF01636">
    <property type="entry name" value="APH"/>
    <property type="match status" value="1"/>
</dbReference>
<comment type="caution">
    <text evidence="2">The sequence shown here is derived from an EMBL/GenBank/DDBJ whole genome shotgun (WGS) entry which is preliminary data.</text>
</comment>
<dbReference type="InterPro" id="IPR002575">
    <property type="entry name" value="Aminoglycoside_PTrfase"/>
</dbReference>
<protein>
    <submittedName>
        <fullName evidence="2">Aminoglycoside phosphotransferase family protein</fullName>
    </submittedName>
</protein>
<sequence length="418" mass="45363">MRDQRGDLLQLLTGREAGELLSAAVEASGGRLLDWRPAHVEHRPGRATVSFRTTVQWHGSSVVHTETLCATAGEPLPPDVVVVGDGESRVGIWRMPHDPMLPGLPPALDRAAVSGLLGRCGLGGGPVRVRLRAYRPRRRAVVEAIGRTGRLFIKVVRPDQVRALHERHKLLTAAGVPVPRSLGWSADGLVVLTAVPGRTLRSAVRDSDGPYVDPGALTALLDRLPAELLDGPVRQSWLDKTGHYAGLIGDSAPELRRWAGDLARSIVTEGSNGPVVPVHGDFYEAQLLVDARHNVTGLLDVDTAGPGDRYDDLACLIGHLSVLAQIFPDRDAAIGGLGERCLAEFERTVDPRQLRLRVASVVMSLATGPHRVQEPGWRAATRDRLVLVERWVTSACEPSARSHSSYELNERKRHVEHA</sequence>
<dbReference type="Gene3D" id="3.90.1200.10">
    <property type="match status" value="1"/>
</dbReference>
<feature type="domain" description="Aminoglycoside phosphotransferase" evidence="1">
    <location>
        <begin position="146"/>
        <end position="328"/>
    </location>
</feature>
<dbReference type="GO" id="GO:0016740">
    <property type="term" value="F:transferase activity"/>
    <property type="evidence" value="ECO:0007669"/>
    <property type="project" value="UniProtKB-KW"/>
</dbReference>
<dbReference type="AlphaFoldDB" id="A0A4V2YDQ2"/>
<evidence type="ECO:0000313" key="3">
    <source>
        <dbReference type="Proteomes" id="UP000295172"/>
    </source>
</evidence>
<keyword evidence="3" id="KW-1185">Reference proteome</keyword>
<organism evidence="2 3">
    <name type="scientific">Kribbella turkmenica</name>
    <dbReference type="NCBI Taxonomy" id="2530375"/>
    <lineage>
        <taxon>Bacteria</taxon>
        <taxon>Bacillati</taxon>
        <taxon>Actinomycetota</taxon>
        <taxon>Actinomycetes</taxon>
        <taxon>Propionibacteriales</taxon>
        <taxon>Kribbellaceae</taxon>
        <taxon>Kribbella</taxon>
    </lineage>
</organism>
<dbReference type="Proteomes" id="UP000295172">
    <property type="component" value="Unassembled WGS sequence"/>
</dbReference>